<keyword evidence="6 7" id="KW-0788">Thiol protease</keyword>
<evidence type="ECO:0000256" key="4">
    <source>
        <dbReference type="ARBA" id="ARBA00022786"/>
    </source>
</evidence>
<dbReference type="Proteomes" id="UP001152747">
    <property type="component" value="Unassembled WGS sequence"/>
</dbReference>
<dbReference type="GO" id="GO:0004843">
    <property type="term" value="F:cysteine-type deubiquitinase activity"/>
    <property type="evidence" value="ECO:0007669"/>
    <property type="project" value="UniProtKB-UniRule"/>
</dbReference>
<keyword evidence="5 7" id="KW-0378">Hydrolase</keyword>
<keyword evidence="3 7" id="KW-0645">Protease</keyword>
<comment type="similarity">
    <text evidence="2 7">Belongs to the peptidase C19 family.</text>
</comment>
<organism evidence="10 11">
    <name type="scientific">Caenorhabditis angaria</name>
    <dbReference type="NCBI Taxonomy" id="860376"/>
    <lineage>
        <taxon>Eukaryota</taxon>
        <taxon>Metazoa</taxon>
        <taxon>Ecdysozoa</taxon>
        <taxon>Nematoda</taxon>
        <taxon>Chromadorea</taxon>
        <taxon>Rhabditida</taxon>
        <taxon>Rhabditina</taxon>
        <taxon>Rhabditomorpha</taxon>
        <taxon>Rhabditoidea</taxon>
        <taxon>Rhabditidae</taxon>
        <taxon>Peloderinae</taxon>
        <taxon>Caenorhabditis</taxon>
    </lineage>
</organism>
<dbReference type="PANTHER" id="PTHR21646:SF24">
    <property type="entry name" value="UBIQUITIN CARBOXYL-TERMINAL HYDROLASE"/>
    <property type="match status" value="1"/>
</dbReference>
<evidence type="ECO:0000256" key="7">
    <source>
        <dbReference type="RuleBase" id="RU366025"/>
    </source>
</evidence>
<evidence type="ECO:0000256" key="6">
    <source>
        <dbReference type="ARBA" id="ARBA00022807"/>
    </source>
</evidence>
<dbReference type="InterPro" id="IPR018200">
    <property type="entry name" value="USP_CS"/>
</dbReference>
<evidence type="ECO:0000256" key="3">
    <source>
        <dbReference type="ARBA" id="ARBA00022670"/>
    </source>
</evidence>
<comment type="caution">
    <text evidence="10">The sequence shown here is derived from an EMBL/GenBank/DDBJ whole genome shotgun (WGS) entry which is preliminary data.</text>
</comment>
<evidence type="ECO:0000256" key="1">
    <source>
        <dbReference type="ARBA" id="ARBA00000707"/>
    </source>
</evidence>
<gene>
    <name evidence="10" type="ORF">CAMP_LOCUS9586</name>
</gene>
<sequence length="734" mass="84263">MASLRERVFHELNLKPEVNIKIYVVNGENWELVDTTQSIDSYFDTAQKICIDTEQDGEFFYKKPPQAPATKSLFGPSNSIGNGSYSGYSGGGTSASSGGVPPGQCGLQNLGNTCFMASALQCLSNMPQLREYFLSDEYLNDLNEENPLGTHGNLAQAVGELFKSMWNGQFGSVSPRRFKAIIGQFAPRFNGYSQQDSHELMAYVLDGLHEDLNRIKKKPYFEDNDELAKLPLHEYAQKSWEMYKMRNDSIIVDTLHGQLKSTLICPVCAKISIKFDPFGYISLPLPPKEQISRQTVIIMFFKRKWAKFSFTLTENTTVAEAEELMRAKLQFEEERHFVFFYCQPVSDEVVLLRPNDTIRQSMGREVFVAEVLHDPHAPGTRIVVGFNRFKINRQCSLPMIYTLKSGEELTRKFVFDTILETTKHLFFHDKEFNLDENNGEDENEEMTTSSTANAAQNGNVTADKAWPPFRIMYAPAGSSSPISLPENDDPIPFPANGNDNYRNYQQVTFFWKDGKTKMFNQYKGADLIEREIAVQLRRKVHLYETLEWFTTKEQLGEQDLWYCPECKKHERATKQLDLWKLPDILILHLKRFQYTRWSREKLTWDVEIPVKGLDLTNIVANEKHEKAIYDLIAVSRHYGSMSGGHYTASGFNDKIKKWIDFNDACASITIGPNDPYESSDPYMLVYRRRRLDANGQPIQDVYSDESYKCRLPSKRSHEQSAADSIDENMEMDED</sequence>
<dbReference type="PROSITE" id="PS00973">
    <property type="entry name" value="USP_2"/>
    <property type="match status" value="1"/>
</dbReference>
<dbReference type="InterPro" id="IPR050185">
    <property type="entry name" value="Ub_carboxyl-term_hydrolase"/>
</dbReference>
<evidence type="ECO:0000256" key="5">
    <source>
        <dbReference type="ARBA" id="ARBA00022801"/>
    </source>
</evidence>
<accession>A0A9P1N0G2</accession>
<dbReference type="InterPro" id="IPR028889">
    <property type="entry name" value="USP"/>
</dbReference>
<name>A0A9P1N0G2_9PELO</name>
<dbReference type="SUPFAM" id="SSF54001">
    <property type="entry name" value="Cysteine proteinases"/>
    <property type="match status" value="1"/>
</dbReference>
<dbReference type="Pfam" id="PF00443">
    <property type="entry name" value="UCH"/>
    <property type="match status" value="1"/>
</dbReference>
<feature type="domain" description="USP" evidence="9">
    <location>
        <begin position="105"/>
        <end position="689"/>
    </location>
</feature>
<keyword evidence="4 7" id="KW-0833">Ubl conjugation pathway</keyword>
<dbReference type="PROSITE" id="PS50235">
    <property type="entry name" value="USP_3"/>
    <property type="match status" value="1"/>
</dbReference>
<comment type="catalytic activity">
    <reaction evidence="1 7">
        <text>Thiol-dependent hydrolysis of ester, thioester, amide, peptide and isopeptide bonds formed by the C-terminal Gly of ubiquitin (a 76-residue protein attached to proteins as an intracellular targeting signal).</text>
        <dbReference type="EC" id="3.4.19.12"/>
    </reaction>
</comment>
<dbReference type="PANTHER" id="PTHR21646">
    <property type="entry name" value="UBIQUITIN CARBOXYL-TERMINAL HYDROLASE"/>
    <property type="match status" value="1"/>
</dbReference>
<evidence type="ECO:0000256" key="8">
    <source>
        <dbReference type="SAM" id="MobiDB-lite"/>
    </source>
</evidence>
<dbReference type="GO" id="GO:0006508">
    <property type="term" value="P:proteolysis"/>
    <property type="evidence" value="ECO:0007669"/>
    <property type="project" value="UniProtKB-KW"/>
</dbReference>
<proteinExistence type="inferred from homology"/>
<evidence type="ECO:0000313" key="11">
    <source>
        <dbReference type="Proteomes" id="UP001152747"/>
    </source>
</evidence>
<reference evidence="10" key="1">
    <citation type="submission" date="2022-11" db="EMBL/GenBank/DDBJ databases">
        <authorList>
            <person name="Kikuchi T."/>
        </authorList>
    </citation>
    <scope>NUCLEOTIDE SEQUENCE</scope>
    <source>
        <strain evidence="10">PS1010</strain>
    </source>
</reference>
<feature type="region of interest" description="Disordered" evidence="8">
    <location>
        <begin position="709"/>
        <end position="734"/>
    </location>
</feature>
<dbReference type="InterPro" id="IPR038765">
    <property type="entry name" value="Papain-like_cys_pep_sf"/>
</dbReference>
<dbReference type="EC" id="3.4.19.12" evidence="7"/>
<dbReference type="InterPro" id="IPR001394">
    <property type="entry name" value="Peptidase_C19_UCH"/>
</dbReference>
<evidence type="ECO:0000256" key="2">
    <source>
        <dbReference type="ARBA" id="ARBA00009085"/>
    </source>
</evidence>
<dbReference type="Gene3D" id="3.90.70.10">
    <property type="entry name" value="Cysteine proteinases"/>
    <property type="match status" value="2"/>
</dbReference>
<feature type="compositionally biased region" description="Acidic residues" evidence="8">
    <location>
        <begin position="724"/>
        <end position="734"/>
    </location>
</feature>
<dbReference type="OrthoDB" id="265776at2759"/>
<dbReference type="GO" id="GO:0016579">
    <property type="term" value="P:protein deubiquitination"/>
    <property type="evidence" value="ECO:0007669"/>
    <property type="project" value="InterPro"/>
</dbReference>
<evidence type="ECO:0000313" key="10">
    <source>
        <dbReference type="EMBL" id="CAI5446949.1"/>
    </source>
</evidence>
<protein>
    <recommendedName>
        <fullName evidence="7">Ubiquitin carboxyl-terminal hydrolase</fullName>
        <ecNumber evidence="7">3.4.19.12</ecNumber>
    </recommendedName>
</protein>
<keyword evidence="11" id="KW-1185">Reference proteome</keyword>
<dbReference type="AlphaFoldDB" id="A0A9P1N0G2"/>
<evidence type="ECO:0000259" key="9">
    <source>
        <dbReference type="PROSITE" id="PS50235"/>
    </source>
</evidence>
<dbReference type="PROSITE" id="PS00972">
    <property type="entry name" value="USP_1"/>
    <property type="match status" value="1"/>
</dbReference>
<dbReference type="EMBL" id="CANHGI010000004">
    <property type="protein sequence ID" value="CAI5446949.1"/>
    <property type="molecule type" value="Genomic_DNA"/>
</dbReference>